<keyword evidence="2 5" id="KW-0547">Nucleotide-binding</keyword>
<dbReference type="PANTHER" id="PTHR47972:SF16">
    <property type="entry name" value="KINESIN-LIKE PROTEIN"/>
    <property type="match status" value="1"/>
</dbReference>
<feature type="domain" description="Kinesin motor" evidence="9">
    <location>
        <begin position="419"/>
        <end position="742"/>
    </location>
</feature>
<comment type="similarity">
    <text evidence="5 6">Belongs to the TRAFAC class myosin-kinesin ATPase superfamily. Kinesin family.</text>
</comment>
<feature type="coiled-coil region" evidence="7">
    <location>
        <begin position="371"/>
        <end position="398"/>
    </location>
</feature>
<keyword evidence="5 6" id="KW-0505">Motor protein</keyword>
<comment type="caution">
    <text evidence="10">The sequence shown here is derived from an EMBL/GenBank/DDBJ whole genome shotgun (WGS) entry which is preliminary data.</text>
</comment>
<protein>
    <recommendedName>
        <fullName evidence="6">Kinesin-like protein</fullName>
    </recommendedName>
</protein>
<comment type="subcellular location">
    <subcellularLocation>
        <location evidence="1">Cytoplasm</location>
        <location evidence="1">Cytoskeleton</location>
    </subcellularLocation>
</comment>
<dbReference type="InterPro" id="IPR036961">
    <property type="entry name" value="Kinesin_motor_dom_sf"/>
</dbReference>
<feature type="region of interest" description="Disordered" evidence="8">
    <location>
        <begin position="139"/>
        <end position="174"/>
    </location>
</feature>
<dbReference type="GO" id="GO:0005524">
    <property type="term" value="F:ATP binding"/>
    <property type="evidence" value="ECO:0007669"/>
    <property type="project" value="UniProtKB-UniRule"/>
</dbReference>
<keyword evidence="4" id="KW-0963">Cytoplasm</keyword>
<dbReference type="FunFam" id="3.40.850.10:FF:000146">
    <property type="entry name" value="Kinesin-like protein"/>
    <property type="match status" value="1"/>
</dbReference>
<dbReference type="PROSITE" id="PS00411">
    <property type="entry name" value="KINESIN_MOTOR_1"/>
    <property type="match status" value="1"/>
</dbReference>
<dbReference type="InterPro" id="IPR001752">
    <property type="entry name" value="Kinesin_motor_dom"/>
</dbReference>
<evidence type="ECO:0000259" key="9">
    <source>
        <dbReference type="PROSITE" id="PS50067"/>
    </source>
</evidence>
<evidence type="ECO:0000256" key="2">
    <source>
        <dbReference type="ARBA" id="ARBA00022741"/>
    </source>
</evidence>
<dbReference type="GO" id="GO:0008017">
    <property type="term" value="F:microtubule binding"/>
    <property type="evidence" value="ECO:0007669"/>
    <property type="project" value="InterPro"/>
</dbReference>
<keyword evidence="11" id="KW-1185">Reference proteome</keyword>
<keyword evidence="4" id="KW-0206">Cytoskeleton</keyword>
<feature type="compositionally biased region" description="Basic and acidic residues" evidence="8">
    <location>
        <begin position="139"/>
        <end position="149"/>
    </location>
</feature>
<evidence type="ECO:0000313" key="11">
    <source>
        <dbReference type="Proteomes" id="UP000829720"/>
    </source>
</evidence>
<dbReference type="SUPFAM" id="SSF52540">
    <property type="entry name" value="P-loop containing nucleoside triphosphate hydrolases"/>
    <property type="match status" value="1"/>
</dbReference>
<dbReference type="AlphaFoldDB" id="A0A8T3DT94"/>
<evidence type="ECO:0000256" key="6">
    <source>
        <dbReference type="RuleBase" id="RU000394"/>
    </source>
</evidence>
<evidence type="ECO:0000256" key="1">
    <source>
        <dbReference type="ARBA" id="ARBA00004245"/>
    </source>
</evidence>
<proteinExistence type="inferred from homology"/>
<evidence type="ECO:0000256" key="5">
    <source>
        <dbReference type="PROSITE-ProRule" id="PRU00283"/>
    </source>
</evidence>
<dbReference type="GO" id="GO:0007018">
    <property type="term" value="P:microtubule-based movement"/>
    <property type="evidence" value="ECO:0007669"/>
    <property type="project" value="InterPro"/>
</dbReference>
<feature type="coiled-coil region" evidence="7">
    <location>
        <begin position="35"/>
        <end position="87"/>
    </location>
</feature>
<name>A0A8T3DT94_9TELE</name>
<evidence type="ECO:0000256" key="8">
    <source>
        <dbReference type="SAM" id="MobiDB-lite"/>
    </source>
</evidence>
<dbReference type="OrthoDB" id="3176171at2759"/>
<keyword evidence="3 5" id="KW-0067">ATP-binding</keyword>
<reference evidence="10" key="1">
    <citation type="submission" date="2021-01" db="EMBL/GenBank/DDBJ databases">
        <authorList>
            <person name="Zahm M."/>
            <person name="Roques C."/>
            <person name="Cabau C."/>
            <person name="Klopp C."/>
            <person name="Donnadieu C."/>
            <person name="Jouanno E."/>
            <person name="Lampietro C."/>
            <person name="Louis A."/>
            <person name="Herpin A."/>
            <person name="Echchiki A."/>
            <person name="Berthelot C."/>
            <person name="Parey E."/>
            <person name="Roest-Crollius H."/>
            <person name="Braasch I."/>
            <person name="Postlethwait J."/>
            <person name="Bobe J."/>
            <person name="Montfort J."/>
            <person name="Bouchez O."/>
            <person name="Begum T."/>
            <person name="Mejri S."/>
            <person name="Adams A."/>
            <person name="Chen W.-J."/>
            <person name="Guiguen Y."/>
        </authorList>
    </citation>
    <scope>NUCLEOTIDE SEQUENCE</scope>
    <source>
        <tissue evidence="10">Blood</tissue>
    </source>
</reference>
<dbReference type="Pfam" id="PF00225">
    <property type="entry name" value="Kinesin"/>
    <property type="match status" value="1"/>
</dbReference>
<dbReference type="GO" id="GO:0005874">
    <property type="term" value="C:microtubule"/>
    <property type="evidence" value="ECO:0007669"/>
    <property type="project" value="UniProtKB-KW"/>
</dbReference>
<dbReference type="PROSITE" id="PS50067">
    <property type="entry name" value="KINESIN_MOTOR_2"/>
    <property type="match status" value="1"/>
</dbReference>
<evidence type="ECO:0000313" key="10">
    <source>
        <dbReference type="EMBL" id="KAI1900042.1"/>
    </source>
</evidence>
<sequence length="775" mass="87799">MQLMKHKHLEMVHELEENYQINLKQTQEKTIQHIRTHYQNKLNSLKRMLDMYQEKVEKKNVYWEEKLKMMKDLNQRHIEEKSTLQERIKMEAAHWDREKNKMLDLFSSKLDLLHSHQASTLQELQVTRLELGKVQEMLKPPEAEEERPLSENSNTAQEDQAVEDPATPEAEKSVQAQIGACGKLPLVGAQARLESLKENLYKREREITLLLQGDTDGSGLEGEQNSINATQPPCLALLSAVIQKAHSVYMEVEEAKLLIDHMAEENILALERAKENLEQPTTSEQRTTEQGEPRAKQEELSEEQPISPQTEAHVTLRRVEISQIALEYIRRGTRPAVSDSTWDTGPWSGDPESGGADGNAERSEYCTAERVKVVGQQLLQLQSELQQVREENKRIIENYNSERIMRKKYYNMVEDMKGKIRVFCRIRPMNRVETSNGSKSVVDCLDEYSVTVETPRGLKEFQFDKVFGRASSQEEVFRDTSRLIQSAIDGFNICIFAYGQTGSGKTFTMVGDKDLKNPGIIPRTFRKIFDLIQENTSKFDFKVSAYMLELYNDRLLDLFVSPAEAFNRKIEIKKDKKGLVFAQGAETMGAGTAEELFALFEQGCANRHIAATKMNSESSRSHLIIGIIIESTNLTNGSMSYGKLSLVDLAGSERAAKTGAKDDQLKEANSINKSLSALGDVIFALSSEQVYVPYRNNKLTQVMQDSLGGNAKTLMFVNISPSDCNSEETLTSLAYATRVKAITNNAQKNQESKEIAHLKEIITKLKSGQFMEEDA</sequence>
<dbReference type="Gene3D" id="3.40.850.10">
    <property type="entry name" value="Kinesin motor domain"/>
    <property type="match status" value="1"/>
</dbReference>
<keyword evidence="7" id="KW-0175">Coiled coil</keyword>
<dbReference type="PANTHER" id="PTHR47972">
    <property type="entry name" value="KINESIN-LIKE PROTEIN KLP-3"/>
    <property type="match status" value="1"/>
</dbReference>
<dbReference type="InterPro" id="IPR027417">
    <property type="entry name" value="P-loop_NTPase"/>
</dbReference>
<dbReference type="SMART" id="SM00129">
    <property type="entry name" value="KISc"/>
    <property type="match status" value="1"/>
</dbReference>
<evidence type="ECO:0000256" key="7">
    <source>
        <dbReference type="SAM" id="Coils"/>
    </source>
</evidence>
<dbReference type="InterPro" id="IPR027640">
    <property type="entry name" value="Kinesin-like_fam"/>
</dbReference>
<dbReference type="PRINTS" id="PR00380">
    <property type="entry name" value="KINESINHEAVY"/>
</dbReference>
<feature type="region of interest" description="Disordered" evidence="8">
    <location>
        <begin position="335"/>
        <end position="360"/>
    </location>
</feature>
<dbReference type="GO" id="GO:0003777">
    <property type="term" value="F:microtubule motor activity"/>
    <property type="evidence" value="ECO:0007669"/>
    <property type="project" value="InterPro"/>
</dbReference>
<accession>A0A8T3DT94</accession>
<dbReference type="Proteomes" id="UP000829720">
    <property type="component" value="Unassembled WGS sequence"/>
</dbReference>
<keyword evidence="6" id="KW-0493">Microtubule</keyword>
<dbReference type="InterPro" id="IPR019821">
    <property type="entry name" value="Kinesin_motor_CS"/>
</dbReference>
<evidence type="ECO:0000256" key="3">
    <source>
        <dbReference type="ARBA" id="ARBA00022840"/>
    </source>
</evidence>
<feature type="compositionally biased region" description="Basic and acidic residues" evidence="8">
    <location>
        <begin position="286"/>
        <end position="299"/>
    </location>
</feature>
<organism evidence="10 11">
    <name type="scientific">Albula goreensis</name>
    <dbReference type="NCBI Taxonomy" id="1534307"/>
    <lineage>
        <taxon>Eukaryota</taxon>
        <taxon>Metazoa</taxon>
        <taxon>Chordata</taxon>
        <taxon>Craniata</taxon>
        <taxon>Vertebrata</taxon>
        <taxon>Euteleostomi</taxon>
        <taxon>Actinopterygii</taxon>
        <taxon>Neopterygii</taxon>
        <taxon>Teleostei</taxon>
        <taxon>Albuliformes</taxon>
        <taxon>Albulidae</taxon>
        <taxon>Albula</taxon>
    </lineage>
</organism>
<gene>
    <name evidence="10" type="ORF">AGOR_G00045930</name>
</gene>
<dbReference type="EMBL" id="JAERUA010000004">
    <property type="protein sequence ID" value="KAI1900042.1"/>
    <property type="molecule type" value="Genomic_DNA"/>
</dbReference>
<evidence type="ECO:0000256" key="4">
    <source>
        <dbReference type="ARBA" id="ARBA00023212"/>
    </source>
</evidence>
<feature type="region of interest" description="Disordered" evidence="8">
    <location>
        <begin position="274"/>
        <end position="314"/>
    </location>
</feature>
<feature type="binding site" evidence="5">
    <location>
        <begin position="499"/>
        <end position="506"/>
    </location>
    <ligand>
        <name>ATP</name>
        <dbReference type="ChEBI" id="CHEBI:30616"/>
    </ligand>
</feature>